<gene>
    <name evidence="6" type="ORF">ACFFTP_23530</name>
</gene>
<dbReference type="Proteomes" id="UP001589716">
    <property type="component" value="Unassembled WGS sequence"/>
</dbReference>
<keyword evidence="2 5" id="KW-0812">Transmembrane</keyword>
<dbReference type="PANTHER" id="PTHR40761:SF1">
    <property type="entry name" value="CONSERVED INTEGRAL MEMBRANE ALANINE VALINE AND LEUCINE RICH PROTEIN-RELATED"/>
    <property type="match status" value="1"/>
</dbReference>
<evidence type="ECO:0000256" key="4">
    <source>
        <dbReference type="ARBA" id="ARBA00023136"/>
    </source>
</evidence>
<evidence type="ECO:0000313" key="7">
    <source>
        <dbReference type="Proteomes" id="UP001589716"/>
    </source>
</evidence>
<dbReference type="NCBIfam" id="NF038012">
    <property type="entry name" value="DMT_1"/>
    <property type="match status" value="1"/>
</dbReference>
<feature type="transmembrane region" description="Helical" evidence="5">
    <location>
        <begin position="136"/>
        <end position="156"/>
    </location>
</feature>
<evidence type="ECO:0000256" key="2">
    <source>
        <dbReference type="ARBA" id="ARBA00022692"/>
    </source>
</evidence>
<keyword evidence="7" id="KW-1185">Reference proteome</keyword>
<keyword evidence="3 5" id="KW-1133">Transmembrane helix</keyword>
<feature type="transmembrane region" description="Helical" evidence="5">
    <location>
        <begin position="226"/>
        <end position="247"/>
    </location>
</feature>
<organism evidence="6 7">
    <name type="scientific">Streptomyces roseoviridis</name>
    <dbReference type="NCBI Taxonomy" id="67361"/>
    <lineage>
        <taxon>Bacteria</taxon>
        <taxon>Bacillati</taxon>
        <taxon>Actinomycetota</taxon>
        <taxon>Actinomycetes</taxon>
        <taxon>Kitasatosporales</taxon>
        <taxon>Streptomycetaceae</taxon>
        <taxon>Streptomyces</taxon>
    </lineage>
</organism>
<keyword evidence="4 5" id="KW-0472">Membrane</keyword>
<evidence type="ECO:0000313" key="6">
    <source>
        <dbReference type="EMBL" id="MFB9557147.1"/>
    </source>
</evidence>
<reference evidence="6 7" key="1">
    <citation type="submission" date="2024-09" db="EMBL/GenBank/DDBJ databases">
        <authorList>
            <person name="Sun Q."/>
            <person name="Mori K."/>
        </authorList>
    </citation>
    <scope>NUCLEOTIDE SEQUENCE [LARGE SCALE GENOMIC DNA]</scope>
    <source>
        <strain evidence="6 7">JCM 4414</strain>
    </source>
</reference>
<feature type="transmembrane region" description="Helical" evidence="5">
    <location>
        <begin position="57"/>
        <end position="82"/>
    </location>
</feature>
<feature type="transmembrane region" description="Helical" evidence="5">
    <location>
        <begin position="103"/>
        <end position="124"/>
    </location>
</feature>
<evidence type="ECO:0000256" key="3">
    <source>
        <dbReference type="ARBA" id="ARBA00022989"/>
    </source>
</evidence>
<protein>
    <submittedName>
        <fullName evidence="6">DMT family transporter</fullName>
    </submittedName>
</protein>
<proteinExistence type="predicted"/>
<evidence type="ECO:0000256" key="1">
    <source>
        <dbReference type="ARBA" id="ARBA00004141"/>
    </source>
</evidence>
<evidence type="ECO:0000256" key="5">
    <source>
        <dbReference type="SAM" id="Phobius"/>
    </source>
</evidence>
<feature type="transmembrane region" description="Helical" evidence="5">
    <location>
        <begin position="201"/>
        <end position="219"/>
    </location>
</feature>
<comment type="subcellular location">
    <subcellularLocation>
        <location evidence="1">Membrane</location>
        <topology evidence="1">Multi-pass membrane protein</topology>
    </subcellularLocation>
</comment>
<dbReference type="Pfam" id="PF05653">
    <property type="entry name" value="Mg_trans_NIPA"/>
    <property type="match status" value="1"/>
</dbReference>
<feature type="transmembrane region" description="Helical" evidence="5">
    <location>
        <begin position="253"/>
        <end position="275"/>
    </location>
</feature>
<name>A0ABV5QUD5_9ACTN</name>
<dbReference type="RefSeq" id="WP_345484266.1">
    <property type="nucleotide sequence ID" value="NZ_BAAAWU010000001.1"/>
</dbReference>
<sequence length="283" mass="28857">MNTAVAVLSALLSAVCFGVGSVLQHQAARQTSARKALHPRLLFDLARRPMWVAGTALSVSSFAFLALALAFGPLVLVLPLAAMDLLFALPLLARRRREPLTRVEAAGMICTAGGVAVFLTVLPHSPASSVATVRDWAPAFAAFAGAVFLLAPLGASRPGRVRTASYAVCAALTLALLDGLTKSTAGRFRADGLGALFHWEPYALVAVGVTSLVLSQSAFQAGSLAIALPVIDTLEPIGAVAIGVAVFGEQLALTAGALTVQMAGAAAALTGIVLLGRSPLAAE</sequence>
<dbReference type="PANTHER" id="PTHR40761">
    <property type="entry name" value="CONSERVED INTEGRAL MEMBRANE ALANINE VALINE AND LEUCINE RICH PROTEIN-RELATED"/>
    <property type="match status" value="1"/>
</dbReference>
<dbReference type="EMBL" id="JBHMCT010000014">
    <property type="protein sequence ID" value="MFB9557147.1"/>
    <property type="molecule type" value="Genomic_DNA"/>
</dbReference>
<dbReference type="InterPro" id="IPR008521">
    <property type="entry name" value="Mg_trans_NIPA"/>
</dbReference>
<comment type="caution">
    <text evidence="6">The sequence shown here is derived from an EMBL/GenBank/DDBJ whole genome shotgun (WGS) entry which is preliminary data.</text>
</comment>
<accession>A0ABV5QUD5</accession>